<keyword evidence="4" id="KW-0050">Antiport</keyword>
<feature type="transmembrane region" description="Helical" evidence="9">
    <location>
        <begin position="102"/>
        <end position="122"/>
    </location>
</feature>
<dbReference type="Proteomes" id="UP000243679">
    <property type="component" value="Chromosome"/>
</dbReference>
<feature type="transmembrane region" description="Helical" evidence="9">
    <location>
        <begin position="323"/>
        <end position="342"/>
    </location>
</feature>
<dbReference type="PANTHER" id="PTHR42751:SF1">
    <property type="entry name" value="CATION_PROTON ANTIPORTER YBAL-RELATED"/>
    <property type="match status" value="1"/>
</dbReference>
<dbReference type="SUPFAM" id="SSF51735">
    <property type="entry name" value="NAD(P)-binding Rossmann-fold domains"/>
    <property type="match status" value="1"/>
</dbReference>
<evidence type="ECO:0000256" key="3">
    <source>
        <dbReference type="ARBA" id="ARBA00022448"/>
    </source>
</evidence>
<dbReference type="InterPro" id="IPR006153">
    <property type="entry name" value="Cation/H_exchanger_TM"/>
</dbReference>
<evidence type="ECO:0000259" key="11">
    <source>
        <dbReference type="Pfam" id="PF02254"/>
    </source>
</evidence>
<keyword evidence="5 9" id="KW-0812">Transmembrane</keyword>
<dbReference type="Pfam" id="PF00999">
    <property type="entry name" value="Na_H_Exchanger"/>
    <property type="match status" value="1"/>
</dbReference>
<organism evidence="12 13">
    <name type="scientific">Candidatus Nitrosoglobus terrae</name>
    <dbReference type="NCBI Taxonomy" id="1630141"/>
    <lineage>
        <taxon>Bacteria</taxon>
        <taxon>Pseudomonadati</taxon>
        <taxon>Pseudomonadota</taxon>
        <taxon>Gammaproteobacteria</taxon>
        <taxon>Chromatiales</taxon>
        <taxon>Chromatiaceae</taxon>
        <taxon>Candidatus Nitrosoglobus</taxon>
    </lineage>
</organism>
<feature type="transmembrane region" description="Helical" evidence="9">
    <location>
        <begin position="74"/>
        <end position="96"/>
    </location>
</feature>
<dbReference type="EMBL" id="AP014836">
    <property type="protein sequence ID" value="BAW79402.1"/>
    <property type="molecule type" value="Genomic_DNA"/>
</dbReference>
<feature type="transmembrane region" description="Helical" evidence="9">
    <location>
        <begin position="134"/>
        <end position="154"/>
    </location>
</feature>
<comment type="similarity">
    <text evidence="2">Belongs to the monovalent cation:proton antiporter 2 (CPA2) transporter (TC 2.A.37) family.</text>
</comment>
<evidence type="ECO:0000256" key="9">
    <source>
        <dbReference type="SAM" id="Phobius"/>
    </source>
</evidence>
<evidence type="ECO:0000256" key="8">
    <source>
        <dbReference type="ARBA" id="ARBA00023136"/>
    </source>
</evidence>
<gene>
    <name evidence="12" type="ORF">TAO_0032</name>
</gene>
<name>A0A1Q2SJV2_9GAMM</name>
<keyword evidence="6 9" id="KW-1133">Transmembrane helix</keyword>
<evidence type="ECO:0000313" key="13">
    <source>
        <dbReference type="Proteomes" id="UP000243679"/>
    </source>
</evidence>
<keyword evidence="3" id="KW-0813">Transport</keyword>
<accession>A0A1Q2SJV2</accession>
<dbReference type="RefSeq" id="WP_096526070.1">
    <property type="nucleotide sequence ID" value="NZ_AP014836.1"/>
</dbReference>
<evidence type="ECO:0000256" key="2">
    <source>
        <dbReference type="ARBA" id="ARBA00005551"/>
    </source>
</evidence>
<feature type="transmembrane region" description="Helical" evidence="9">
    <location>
        <begin position="43"/>
        <end position="62"/>
    </location>
</feature>
<feature type="transmembrane region" description="Helical" evidence="9">
    <location>
        <begin position="232"/>
        <end position="253"/>
    </location>
</feature>
<evidence type="ECO:0000256" key="1">
    <source>
        <dbReference type="ARBA" id="ARBA00004141"/>
    </source>
</evidence>
<evidence type="ECO:0000256" key="6">
    <source>
        <dbReference type="ARBA" id="ARBA00022989"/>
    </source>
</evidence>
<proteinExistence type="inferred from homology"/>
<feature type="domain" description="Cation/H+ exchanger transmembrane" evidence="10">
    <location>
        <begin position="6"/>
        <end position="339"/>
    </location>
</feature>
<dbReference type="InterPro" id="IPR038770">
    <property type="entry name" value="Na+/solute_symporter_sf"/>
</dbReference>
<dbReference type="InterPro" id="IPR036291">
    <property type="entry name" value="NAD(P)-bd_dom_sf"/>
</dbReference>
<dbReference type="Pfam" id="PF02254">
    <property type="entry name" value="TrkA_N"/>
    <property type="match status" value="1"/>
</dbReference>
<feature type="domain" description="RCK N-terminal" evidence="11">
    <location>
        <begin position="380"/>
        <end position="494"/>
    </location>
</feature>
<dbReference type="GO" id="GO:1902600">
    <property type="term" value="P:proton transmembrane transport"/>
    <property type="evidence" value="ECO:0007669"/>
    <property type="project" value="InterPro"/>
</dbReference>
<keyword evidence="8 9" id="KW-0472">Membrane</keyword>
<keyword evidence="7" id="KW-0406">Ion transport</keyword>
<sequence length="520" mass="56988">MEILWISIAYILGLGASYLNLPPLVGYLVGGFILGEWGVDESPAIHTIADIGILLLVFNIGLKLNLESIFNREVLTIGVAHLVFTGVGFSLLFLMAEMPLSSAIFLGLGMTFSSTVFAAKMLEERSELGAFHGRLTLGILVMQDLAAMGMLVAAKGSAPSPWALLLLLCIPLLRSPLKHILTWSGHSELLLLYGIFIALGGGYVFEFLGLSPELGALIAGMLLANHSSSGELSSVIWGIKEIFLVGFFLQIGLGGLPELQDSKWILILIISLPLRAITQFCLGTLLHLRARTSFLSVIALFSYSEFLLIVTDDAVRNNILSPNWLSTLAFLITISLIIAAPLSRASHSLFIYFEQWLTFFERRGFHPDAESEYIKQAKWLIIGMGRAGTAAYNLLVQQNQQVWGLDSDPVSVEKHIEKKRRVICGDAEDPELLEKINVKLLVGVILVVPDLDARLRFSKSLRRNGFQGVLSTTSFYPEEDAKLYESGVNLVFHPIAEGGERLAERALNSVGSVIFKSVDS</sequence>
<dbReference type="GO" id="GO:0016020">
    <property type="term" value="C:membrane"/>
    <property type="evidence" value="ECO:0007669"/>
    <property type="project" value="UniProtKB-SubCell"/>
</dbReference>
<evidence type="ECO:0000259" key="10">
    <source>
        <dbReference type="Pfam" id="PF00999"/>
    </source>
</evidence>
<dbReference type="InterPro" id="IPR003148">
    <property type="entry name" value="RCK_N"/>
</dbReference>
<evidence type="ECO:0000256" key="4">
    <source>
        <dbReference type="ARBA" id="ARBA00022449"/>
    </source>
</evidence>
<dbReference type="GO" id="GO:0006813">
    <property type="term" value="P:potassium ion transport"/>
    <property type="evidence" value="ECO:0007669"/>
    <property type="project" value="InterPro"/>
</dbReference>
<feature type="transmembrane region" description="Helical" evidence="9">
    <location>
        <begin position="294"/>
        <end position="311"/>
    </location>
</feature>
<dbReference type="GO" id="GO:0015297">
    <property type="term" value="F:antiporter activity"/>
    <property type="evidence" value="ECO:0007669"/>
    <property type="project" value="UniProtKB-KW"/>
</dbReference>
<feature type="transmembrane region" description="Helical" evidence="9">
    <location>
        <begin position="265"/>
        <end position="288"/>
    </location>
</feature>
<dbReference type="AlphaFoldDB" id="A0A1Q2SJV2"/>
<feature type="transmembrane region" description="Helical" evidence="9">
    <location>
        <begin position="189"/>
        <end position="212"/>
    </location>
</feature>
<evidence type="ECO:0000313" key="12">
    <source>
        <dbReference type="EMBL" id="BAW79402.1"/>
    </source>
</evidence>
<dbReference type="KEGG" id="ntt:TAO_0032"/>
<dbReference type="Gene3D" id="3.40.50.720">
    <property type="entry name" value="NAD(P)-binding Rossmann-like Domain"/>
    <property type="match status" value="1"/>
</dbReference>
<reference evidence="12 13" key="1">
    <citation type="journal article" date="2017" name="ISME J.">
        <title>An acid-tolerant ammonia-oxidizing ?-proteobacterium from soil.</title>
        <authorList>
            <person name="Hayatsu M."/>
            <person name="Tago K."/>
            <person name="Uchiyama I."/>
            <person name="Toyoda A."/>
            <person name="Wang Y."/>
            <person name="Shimomura Y."/>
            <person name="Okubo T."/>
            <person name="Kurisu F."/>
            <person name="Hirono Y."/>
            <person name="Nonaka K."/>
            <person name="Akiyama H."/>
            <person name="Itoh T."/>
            <person name="Takami H."/>
        </authorList>
    </citation>
    <scope>NUCLEOTIDE SEQUENCE [LARGE SCALE GENOMIC DNA]</scope>
    <source>
        <strain evidence="12 13">TAO100</strain>
    </source>
</reference>
<dbReference type="OrthoDB" id="3418949at2"/>
<evidence type="ECO:0000256" key="7">
    <source>
        <dbReference type="ARBA" id="ARBA00023065"/>
    </source>
</evidence>
<evidence type="ECO:0000256" key="5">
    <source>
        <dbReference type="ARBA" id="ARBA00022692"/>
    </source>
</evidence>
<dbReference type="Gene3D" id="1.20.1530.20">
    <property type="match status" value="1"/>
</dbReference>
<comment type="subcellular location">
    <subcellularLocation>
        <location evidence="1">Membrane</location>
        <topology evidence="1">Multi-pass membrane protein</topology>
    </subcellularLocation>
</comment>
<protein>
    <submittedName>
        <fullName evidence="12">Kef-type K+ transport systems</fullName>
    </submittedName>
</protein>
<dbReference type="PANTHER" id="PTHR42751">
    <property type="entry name" value="SODIUM/HYDROGEN EXCHANGER FAMILY/TRKA DOMAIN PROTEIN"/>
    <property type="match status" value="1"/>
</dbReference>
<keyword evidence="13" id="KW-1185">Reference proteome</keyword>